<dbReference type="InterPro" id="IPR043128">
    <property type="entry name" value="Rev_trsase/Diguanyl_cyclase"/>
</dbReference>
<dbReference type="SMART" id="SM00267">
    <property type="entry name" value="GGDEF"/>
    <property type="match status" value="1"/>
</dbReference>
<dbReference type="CDD" id="cd01949">
    <property type="entry name" value="GGDEF"/>
    <property type="match status" value="1"/>
</dbReference>
<dbReference type="SUPFAM" id="SSF141868">
    <property type="entry name" value="EAL domain-like"/>
    <property type="match status" value="1"/>
</dbReference>
<dbReference type="SMART" id="SM00052">
    <property type="entry name" value="EAL"/>
    <property type="match status" value="1"/>
</dbReference>
<evidence type="ECO:0000256" key="1">
    <source>
        <dbReference type="SAM" id="Phobius"/>
    </source>
</evidence>
<keyword evidence="1" id="KW-0472">Membrane</keyword>
<dbReference type="PANTHER" id="PTHR33121">
    <property type="entry name" value="CYCLIC DI-GMP PHOSPHODIESTERASE PDEF"/>
    <property type="match status" value="1"/>
</dbReference>
<sequence length="669" mass="76776">MGSMRKEFVSIASKVATQVRQPLLWLTLMALLLLSVASYYLSLSEMKKNASSRIHSVERSTASAIYNFDFEQLSAITATFDNDSLFEHFSIWSEGEMLAQTRELDVSRKDLIWNEWEHRFPLTYINNYGEEMVVGHIEAYVNPEYLLSFFALSISIFLASILFIALCILIIVRRSFHKTVAHRLTHLSSQFNLQREHNEYEHLTKIEDYPQKERDEISDLVDAYNLSSLHAARYIEAINKNNELLATLAQKDPLTGNLNRQAFLENMSQTLEQPDVHGTLVRVNILDFSSINLKYGQHHGDDILKKTSQALVQCNPSNASVCRLGGDDFFLFLPASEPSDSETIYRNIKESMSAHDLNINLGIARHPTNASEAELLIHCAEIALLEATELKLDYCDYHEQYESALKHKIYLDSFIEELIATHKFHMHYQPQMHLATFDIFGVESLLRLDENDQSSPWEVITRAEKTGTMHDLTLAIIEKVFKDWQHHIHSCPNSFTLSINISPLSLSKERFCQQVLNLATRYNFPLNKLVLELTELAKVQQQKEVNDNLLQLRASGVRFSLDDFGTGFSSLEYLLSYGFDEIKIDRKFVMDLDSREESVQIIKVINFLCQTLGMQAIAEGIETPEEELTLKRLGVTIGQGFRYSRGLPINQLMDYISQRKHAELKRTLN</sequence>
<feature type="domain" description="EAL" evidence="2">
    <location>
        <begin position="408"/>
        <end position="660"/>
    </location>
</feature>
<dbReference type="PROSITE" id="PS50887">
    <property type="entry name" value="GGDEF"/>
    <property type="match status" value="1"/>
</dbReference>
<dbReference type="PROSITE" id="PS50883">
    <property type="entry name" value="EAL"/>
    <property type="match status" value="1"/>
</dbReference>
<dbReference type="InterPro" id="IPR000160">
    <property type="entry name" value="GGDEF_dom"/>
</dbReference>
<organism evidence="4 5">
    <name type="scientific">Vibrio nigripulchritudo SOn1</name>
    <dbReference type="NCBI Taxonomy" id="1238450"/>
    <lineage>
        <taxon>Bacteria</taxon>
        <taxon>Pseudomonadati</taxon>
        <taxon>Pseudomonadota</taxon>
        <taxon>Gammaproteobacteria</taxon>
        <taxon>Vibrionales</taxon>
        <taxon>Vibrionaceae</taxon>
        <taxon>Vibrio</taxon>
    </lineage>
</organism>
<dbReference type="InterPro" id="IPR001633">
    <property type="entry name" value="EAL_dom"/>
</dbReference>
<dbReference type="InterPro" id="IPR035919">
    <property type="entry name" value="EAL_sf"/>
</dbReference>
<evidence type="ECO:0000259" key="3">
    <source>
        <dbReference type="PROSITE" id="PS50887"/>
    </source>
</evidence>
<dbReference type="SUPFAM" id="SSF55073">
    <property type="entry name" value="Nucleotide cyclase"/>
    <property type="match status" value="1"/>
</dbReference>
<evidence type="ECO:0000313" key="4">
    <source>
        <dbReference type="EMBL" id="CCO47587.1"/>
    </source>
</evidence>
<dbReference type="Proteomes" id="UP000018211">
    <property type="component" value="Unassembled WGS sequence"/>
</dbReference>
<dbReference type="Gene3D" id="3.20.20.450">
    <property type="entry name" value="EAL domain"/>
    <property type="match status" value="1"/>
</dbReference>
<proteinExistence type="predicted"/>
<evidence type="ECO:0000259" key="2">
    <source>
        <dbReference type="PROSITE" id="PS50883"/>
    </source>
</evidence>
<dbReference type="EMBL" id="CAOF01000121">
    <property type="protein sequence ID" value="CCO47587.1"/>
    <property type="molecule type" value="Genomic_DNA"/>
</dbReference>
<gene>
    <name evidence="4" type="ORF">VIBNISOn1_300012</name>
</gene>
<feature type="transmembrane region" description="Helical" evidence="1">
    <location>
        <begin position="145"/>
        <end position="172"/>
    </location>
</feature>
<dbReference type="NCBIfam" id="TIGR00254">
    <property type="entry name" value="GGDEF"/>
    <property type="match status" value="1"/>
</dbReference>
<dbReference type="InterPro" id="IPR029787">
    <property type="entry name" value="Nucleotide_cyclase"/>
</dbReference>
<dbReference type="CDD" id="cd01948">
    <property type="entry name" value="EAL"/>
    <property type="match status" value="1"/>
</dbReference>
<evidence type="ECO:0000313" key="5">
    <source>
        <dbReference type="Proteomes" id="UP000018211"/>
    </source>
</evidence>
<dbReference type="Gene3D" id="3.30.70.270">
    <property type="match status" value="1"/>
</dbReference>
<reference evidence="4 5" key="1">
    <citation type="journal article" date="2013" name="ISME J.">
        <title>Comparative genomics of pathogenic lineages of Vibrio nigripulchritudo identifies virulence-associated traits.</title>
        <authorList>
            <person name="Goudenege D."/>
            <person name="Labreuche Y."/>
            <person name="Krin E."/>
            <person name="Ansquer D."/>
            <person name="Mangenot S."/>
            <person name="Calteau A."/>
            <person name="Medigue C."/>
            <person name="Mazel D."/>
            <person name="Polz M.F."/>
            <person name="Le Roux F."/>
        </authorList>
    </citation>
    <scope>NUCLEOTIDE SEQUENCE [LARGE SCALE GENOMIC DNA]</scope>
    <source>
        <strain evidence="4 5">SOn1</strain>
    </source>
</reference>
<dbReference type="Pfam" id="PF00990">
    <property type="entry name" value="GGDEF"/>
    <property type="match status" value="1"/>
</dbReference>
<dbReference type="PANTHER" id="PTHR33121:SF79">
    <property type="entry name" value="CYCLIC DI-GMP PHOSPHODIESTERASE PDED-RELATED"/>
    <property type="match status" value="1"/>
</dbReference>
<comment type="caution">
    <text evidence="4">The sequence shown here is derived from an EMBL/GenBank/DDBJ whole genome shotgun (WGS) entry which is preliminary data.</text>
</comment>
<keyword evidence="1" id="KW-1133">Transmembrane helix</keyword>
<accession>A0AAV2VSM9</accession>
<dbReference type="InterPro" id="IPR050706">
    <property type="entry name" value="Cyclic-di-GMP_PDE-like"/>
</dbReference>
<dbReference type="AlphaFoldDB" id="A0AAV2VSM9"/>
<name>A0AAV2VSM9_9VIBR</name>
<feature type="domain" description="GGDEF" evidence="3">
    <location>
        <begin position="276"/>
        <end position="400"/>
    </location>
</feature>
<keyword evidence="1" id="KW-0812">Transmembrane</keyword>
<protein>
    <submittedName>
        <fullName evidence="4">Diguanylate phosphodiesterase/Diguanylate cyclase</fullName>
    </submittedName>
</protein>
<feature type="transmembrane region" description="Helical" evidence="1">
    <location>
        <begin position="23"/>
        <end position="41"/>
    </location>
</feature>
<dbReference type="GO" id="GO:0071111">
    <property type="term" value="F:cyclic-guanylate-specific phosphodiesterase activity"/>
    <property type="evidence" value="ECO:0007669"/>
    <property type="project" value="InterPro"/>
</dbReference>
<dbReference type="Pfam" id="PF00563">
    <property type="entry name" value="EAL"/>
    <property type="match status" value="1"/>
</dbReference>